<keyword evidence="1" id="KW-1133">Transmembrane helix</keyword>
<sequence length="477" mass="54927">MFSYNFKYELKLLLRSKWIQLLSIILLLLFGFSAYNGKEKVIKREADITAAKNEVKENDQMMLQLLDSVEKGMQVSVSRWTIPTSPMVIGNYYPRVAAMQPQAMTFIATGQSDIFTHYVKPKVTGDDFALNFTEMTSPVQLLFGSFDLSFVIVYLLPLLIIAFSYNVLSSEKESGSLRLLASQPIRVQDWVSQKLFLRFFWLSLLIILSLCLTFLIFGIEWFSVFNSFLSLVAIILAYMLFWFALAFLVNLWVGDSAKNAISLLGLWVLFVLLAPSVLNQLSTTLYPMPSRTLMINEMRELKAEVSKKQDKILDNFLRDHPEYAINDTTQTRGFYHRYMASQQLVKQELNPVLTGYENQLQKQQAWLEKLKWISPAITVQESLNKMAGASTGDYEHFRKQVVDFAETWRSFLTPFLYNNKDFTQKDYSALPQFIFQPKPKSSQFVVSGILLIVSMLLFGVGFVLSKKVKEEMMLKPF</sequence>
<dbReference type="InterPro" id="IPR021913">
    <property type="entry name" value="DUF3526"/>
</dbReference>
<feature type="transmembrane region" description="Helical" evidence="1">
    <location>
        <begin position="199"/>
        <end position="222"/>
    </location>
</feature>
<feature type="transmembrane region" description="Helical" evidence="1">
    <location>
        <begin position="148"/>
        <end position="168"/>
    </location>
</feature>
<dbReference type="PANTHER" id="PTHR43471">
    <property type="entry name" value="ABC TRANSPORTER PERMEASE"/>
    <property type="match status" value="1"/>
</dbReference>
<dbReference type="AlphaFoldDB" id="A0A504IWT5"/>
<feature type="transmembrane region" description="Helical" evidence="1">
    <location>
        <begin position="228"/>
        <end position="253"/>
    </location>
</feature>
<dbReference type="Pfam" id="PF12040">
    <property type="entry name" value="DUF3526"/>
    <property type="match status" value="1"/>
</dbReference>
<gene>
    <name evidence="2" type="ORF">FHK87_20685</name>
</gene>
<keyword evidence="3" id="KW-1185">Reference proteome</keyword>
<feature type="transmembrane region" description="Helical" evidence="1">
    <location>
        <begin position="444"/>
        <end position="465"/>
    </location>
</feature>
<comment type="caution">
    <text evidence="2">The sequence shown here is derived from an EMBL/GenBank/DDBJ whole genome shotgun (WGS) entry which is preliminary data.</text>
</comment>
<keyword evidence="1" id="KW-0812">Transmembrane</keyword>
<name>A0A504IWT5_9FLAO</name>
<accession>A0A504IWT5</accession>
<dbReference type="Proteomes" id="UP000315540">
    <property type="component" value="Unassembled WGS sequence"/>
</dbReference>
<dbReference type="RefSeq" id="WP_140596183.1">
    <property type="nucleotide sequence ID" value="NZ_VFWZ01000008.1"/>
</dbReference>
<feature type="transmembrane region" description="Helical" evidence="1">
    <location>
        <begin position="12"/>
        <end position="35"/>
    </location>
</feature>
<feature type="transmembrane region" description="Helical" evidence="1">
    <location>
        <begin position="260"/>
        <end position="278"/>
    </location>
</feature>
<dbReference type="PANTHER" id="PTHR43471:SF14">
    <property type="entry name" value="ABC-2 TYPE TRANSPORT SYSTEM PERMEASE PROTEIN"/>
    <property type="match status" value="1"/>
</dbReference>
<evidence type="ECO:0000313" key="3">
    <source>
        <dbReference type="Proteomes" id="UP000315540"/>
    </source>
</evidence>
<organism evidence="2 3">
    <name type="scientific">Aquimarina algicola</name>
    <dbReference type="NCBI Taxonomy" id="2589995"/>
    <lineage>
        <taxon>Bacteria</taxon>
        <taxon>Pseudomonadati</taxon>
        <taxon>Bacteroidota</taxon>
        <taxon>Flavobacteriia</taxon>
        <taxon>Flavobacteriales</taxon>
        <taxon>Flavobacteriaceae</taxon>
        <taxon>Aquimarina</taxon>
    </lineage>
</organism>
<protein>
    <submittedName>
        <fullName evidence="2">DUF3526 domain-containing protein</fullName>
    </submittedName>
</protein>
<dbReference type="EMBL" id="VFWZ01000008">
    <property type="protein sequence ID" value="TPN82846.1"/>
    <property type="molecule type" value="Genomic_DNA"/>
</dbReference>
<proteinExistence type="predicted"/>
<reference evidence="2 3" key="1">
    <citation type="submission" date="2019-06" db="EMBL/GenBank/DDBJ databases">
        <authorList>
            <person name="Meng X."/>
        </authorList>
    </citation>
    <scope>NUCLEOTIDE SEQUENCE [LARGE SCALE GENOMIC DNA]</scope>
    <source>
        <strain evidence="2 3">M625</strain>
    </source>
</reference>
<evidence type="ECO:0000256" key="1">
    <source>
        <dbReference type="SAM" id="Phobius"/>
    </source>
</evidence>
<keyword evidence="1" id="KW-0472">Membrane</keyword>
<dbReference type="OrthoDB" id="6016419at2"/>
<evidence type="ECO:0000313" key="2">
    <source>
        <dbReference type="EMBL" id="TPN82846.1"/>
    </source>
</evidence>